<dbReference type="PANTHER" id="PTHR46459:SF1">
    <property type="entry name" value="E1A-BINDING PROTEIN P400"/>
    <property type="match status" value="1"/>
</dbReference>
<evidence type="ECO:0000256" key="1">
    <source>
        <dbReference type="SAM" id="MobiDB-lite"/>
    </source>
</evidence>
<feature type="non-terminal residue" evidence="2">
    <location>
        <position position="385"/>
    </location>
</feature>
<dbReference type="GO" id="GO:0000812">
    <property type="term" value="C:Swr1 complex"/>
    <property type="evidence" value="ECO:0007669"/>
    <property type="project" value="TreeGrafter"/>
</dbReference>
<comment type="caution">
    <text evidence="2">The sequence shown here is derived from an EMBL/GenBank/DDBJ whole genome shotgun (WGS) entry which is preliminary data.</text>
</comment>
<reference evidence="2 3" key="1">
    <citation type="submission" date="2017-03" db="EMBL/GenBank/DDBJ databases">
        <title>Genome Survey of Euroglyphus maynei.</title>
        <authorList>
            <person name="Arlian L.G."/>
            <person name="Morgan M.S."/>
            <person name="Rider S.D."/>
        </authorList>
    </citation>
    <scope>NUCLEOTIDE SEQUENCE [LARGE SCALE GENOMIC DNA]</scope>
    <source>
        <strain evidence="2">Arlian Lab</strain>
        <tissue evidence="2">Whole body</tissue>
    </source>
</reference>
<dbReference type="AlphaFoldDB" id="A0A1Y3B0F9"/>
<dbReference type="Proteomes" id="UP000194236">
    <property type="component" value="Unassembled WGS sequence"/>
</dbReference>
<dbReference type="EMBL" id="MUJZ01053000">
    <property type="protein sequence ID" value="OTF73126.1"/>
    <property type="molecule type" value="Genomic_DNA"/>
</dbReference>
<evidence type="ECO:0000313" key="3">
    <source>
        <dbReference type="Proteomes" id="UP000194236"/>
    </source>
</evidence>
<protein>
    <submittedName>
        <fullName evidence="2">Uncharacterized protein</fullName>
    </submittedName>
</protein>
<feature type="compositionally biased region" description="Low complexity" evidence="1">
    <location>
        <begin position="235"/>
        <end position="252"/>
    </location>
</feature>
<feature type="region of interest" description="Disordered" evidence="1">
    <location>
        <begin position="1"/>
        <end position="48"/>
    </location>
</feature>
<gene>
    <name evidence="2" type="ORF">BLA29_002414</name>
</gene>
<name>A0A1Y3B0F9_EURMA</name>
<dbReference type="GO" id="GO:0035267">
    <property type="term" value="C:NuA4 histone acetyltransferase complex"/>
    <property type="evidence" value="ECO:0007669"/>
    <property type="project" value="TreeGrafter"/>
</dbReference>
<feature type="region of interest" description="Disordered" evidence="1">
    <location>
        <begin position="214"/>
        <end position="252"/>
    </location>
</feature>
<feature type="compositionally biased region" description="Polar residues" evidence="1">
    <location>
        <begin position="215"/>
        <end position="224"/>
    </location>
</feature>
<organism evidence="2 3">
    <name type="scientific">Euroglyphus maynei</name>
    <name type="common">Mayne's house dust mite</name>
    <dbReference type="NCBI Taxonomy" id="6958"/>
    <lineage>
        <taxon>Eukaryota</taxon>
        <taxon>Metazoa</taxon>
        <taxon>Ecdysozoa</taxon>
        <taxon>Arthropoda</taxon>
        <taxon>Chelicerata</taxon>
        <taxon>Arachnida</taxon>
        <taxon>Acari</taxon>
        <taxon>Acariformes</taxon>
        <taxon>Sarcoptiformes</taxon>
        <taxon>Astigmata</taxon>
        <taxon>Psoroptidia</taxon>
        <taxon>Analgoidea</taxon>
        <taxon>Pyroglyphidae</taxon>
        <taxon>Pyroglyphinae</taxon>
        <taxon>Euroglyphus</taxon>
    </lineage>
</organism>
<dbReference type="GO" id="GO:0003682">
    <property type="term" value="F:chromatin binding"/>
    <property type="evidence" value="ECO:0007669"/>
    <property type="project" value="TreeGrafter"/>
</dbReference>
<proteinExistence type="predicted"/>
<evidence type="ECO:0000313" key="2">
    <source>
        <dbReference type="EMBL" id="OTF73126.1"/>
    </source>
</evidence>
<dbReference type="PANTHER" id="PTHR46459">
    <property type="entry name" value="E1A-BINDING PROTEIN P400-RELATED"/>
    <property type="match status" value="1"/>
</dbReference>
<keyword evidence="3" id="KW-1185">Reference proteome</keyword>
<feature type="compositionally biased region" description="Polar residues" evidence="1">
    <location>
        <begin position="30"/>
        <end position="42"/>
    </location>
</feature>
<dbReference type="GO" id="GO:0006281">
    <property type="term" value="P:DNA repair"/>
    <property type="evidence" value="ECO:0007669"/>
    <property type="project" value="TreeGrafter"/>
</dbReference>
<accession>A0A1Y3B0F9</accession>
<dbReference type="OrthoDB" id="6516312at2759"/>
<sequence length="385" mass="43887">MSESQLPPVYMPKEHKRIRIDPLHARRQPYSLSSGGQTNRSSVGHRRSDDLFNIPKSLFDRSVGRHRREILLFKSKLWPGSQNLVSISNKAIANIDSMPIQNLSTALSRSQQNMPLINRMAEWTINEDYSIIYVLLFMQELPFNLSVIYPGHTPNWDFVADQVNALNCFKRSSKLCRYHFEIMMTDKDDQSTSGNMVNVSGAGLVSGVIGGGSVNDQMRSGTTMKQTKSSKKSAKQATLNQQQQQQQMIQQQQQIPSGIMPIMGNMPPPPIMVPGQLPNPISVQVNPSSSKQQTQQLNQQMLTAQLYRISNMMQKTITDNNLEFTNHMNRRFAAIKQIVIQRTQTSKSLFKKQQKKYDMTKIFKDNNIDFDRHLTVEEVAARRAE</sequence>